<dbReference type="PANTHER" id="PTHR31352">
    <property type="entry name" value="BETA-AMYLASE 1, CHLOROPLASTIC"/>
    <property type="match status" value="1"/>
</dbReference>
<dbReference type="AlphaFoldDB" id="A0A813F3P3"/>
<dbReference type="EMBL" id="CAJNNV010024073">
    <property type="protein sequence ID" value="CAE8608879.1"/>
    <property type="molecule type" value="Genomic_DNA"/>
</dbReference>
<dbReference type="Proteomes" id="UP000654075">
    <property type="component" value="Unassembled WGS sequence"/>
</dbReference>
<dbReference type="OrthoDB" id="1660156at2759"/>
<comment type="similarity">
    <text evidence="1 4">Belongs to the glycosyl hydrolase 14 family.</text>
</comment>
<dbReference type="PRINTS" id="PR00750">
    <property type="entry name" value="BETAAMYLASE"/>
</dbReference>
<name>A0A813F3P3_POLGL</name>
<dbReference type="Pfam" id="PF01373">
    <property type="entry name" value="Glyco_hydro_14"/>
    <property type="match status" value="1"/>
</dbReference>
<keyword evidence="2 4" id="KW-0119">Carbohydrate metabolism</keyword>
<evidence type="ECO:0000256" key="3">
    <source>
        <dbReference type="ARBA" id="ARBA00023326"/>
    </source>
</evidence>
<dbReference type="SUPFAM" id="SSF51445">
    <property type="entry name" value="(Trans)glycosidases"/>
    <property type="match status" value="1"/>
</dbReference>
<dbReference type="InterPro" id="IPR017853">
    <property type="entry name" value="GH"/>
</dbReference>
<evidence type="ECO:0000256" key="1">
    <source>
        <dbReference type="ARBA" id="ARBA00005652"/>
    </source>
</evidence>
<proteinExistence type="inferred from homology"/>
<comment type="caution">
    <text evidence="5">The sequence shown here is derived from an EMBL/GenBank/DDBJ whole genome shotgun (WGS) entry which is preliminary data.</text>
</comment>
<keyword evidence="6" id="KW-1185">Reference proteome</keyword>
<dbReference type="EC" id="3.2.1.2" evidence="4"/>
<organism evidence="5 6">
    <name type="scientific">Polarella glacialis</name>
    <name type="common">Dinoflagellate</name>
    <dbReference type="NCBI Taxonomy" id="89957"/>
    <lineage>
        <taxon>Eukaryota</taxon>
        <taxon>Sar</taxon>
        <taxon>Alveolata</taxon>
        <taxon>Dinophyceae</taxon>
        <taxon>Suessiales</taxon>
        <taxon>Suessiaceae</taxon>
        <taxon>Polarella</taxon>
    </lineage>
</organism>
<dbReference type="PANTHER" id="PTHR31352:SF1">
    <property type="entry name" value="BETA-AMYLASE 3, CHLOROPLASTIC"/>
    <property type="match status" value="1"/>
</dbReference>
<dbReference type="Gene3D" id="3.20.20.80">
    <property type="entry name" value="Glycosidases"/>
    <property type="match status" value="1"/>
</dbReference>
<sequence length="193" mass="21087">MFQVFRCWVLEWHRTLAVSYPELCPAKSPSVSGLTFSVKVSGLHWHVTHPSRATEACAGYNCCTSDSADAYCSIAKLLADSAKVAKRPVIFNFTCMEMTNNSSGGVPTALSAPEDLIAQVRRACINRNVPLAGENALEFDLATSGWAFDQMEKQIRSYSPGRDAMHGITLLRLGDGFVKPDSLEALGHFVSRN</sequence>
<reference evidence="5" key="1">
    <citation type="submission" date="2021-02" db="EMBL/GenBank/DDBJ databases">
        <authorList>
            <person name="Dougan E. K."/>
            <person name="Rhodes N."/>
            <person name="Thang M."/>
            <person name="Chan C."/>
        </authorList>
    </citation>
    <scope>NUCLEOTIDE SEQUENCE</scope>
</reference>
<evidence type="ECO:0000313" key="6">
    <source>
        <dbReference type="Proteomes" id="UP000654075"/>
    </source>
</evidence>
<keyword evidence="4" id="KW-0378">Hydrolase</keyword>
<evidence type="ECO:0000256" key="2">
    <source>
        <dbReference type="ARBA" id="ARBA00023277"/>
    </source>
</evidence>
<dbReference type="GO" id="GO:0000272">
    <property type="term" value="P:polysaccharide catabolic process"/>
    <property type="evidence" value="ECO:0007669"/>
    <property type="project" value="UniProtKB-KW"/>
</dbReference>
<evidence type="ECO:0000256" key="4">
    <source>
        <dbReference type="RuleBase" id="RU000509"/>
    </source>
</evidence>
<evidence type="ECO:0000313" key="5">
    <source>
        <dbReference type="EMBL" id="CAE8608879.1"/>
    </source>
</evidence>
<dbReference type="InterPro" id="IPR001554">
    <property type="entry name" value="Glyco_hydro_14"/>
</dbReference>
<keyword evidence="4" id="KW-0326">Glycosidase</keyword>
<accession>A0A813F3P3</accession>
<comment type="catalytic activity">
    <reaction evidence="4">
        <text>Hydrolysis of (1-&gt;4)-alpha-D-glucosidic linkages in polysaccharides so as to remove successive maltose units from the non-reducing ends of the chains.</text>
        <dbReference type="EC" id="3.2.1.2"/>
    </reaction>
</comment>
<protein>
    <recommendedName>
        <fullName evidence="4">Beta-amylase</fullName>
        <ecNumber evidence="4">3.2.1.2</ecNumber>
    </recommendedName>
</protein>
<dbReference type="GO" id="GO:0016161">
    <property type="term" value="F:beta-amylase activity"/>
    <property type="evidence" value="ECO:0007669"/>
    <property type="project" value="UniProtKB-EC"/>
</dbReference>
<keyword evidence="3 4" id="KW-0624">Polysaccharide degradation</keyword>
<gene>
    <name evidence="5" type="ORF">PGLA1383_LOCUS26709</name>
</gene>